<dbReference type="InterPro" id="IPR009351">
    <property type="entry name" value="AlkZ-like"/>
</dbReference>
<dbReference type="AlphaFoldDB" id="A0A939RVL3"/>
<name>A0A939RVL3_9CELL</name>
<sequence length="370" mass="39435">MRVTQVVSSHELSLLRLVAQGLAGPGPWADDGAGSAGPVERATAVVEHLAAVQAQDLPGALASVALRAGCSRKDVVAALDAGRVVRSWPMRGTLHLTPARDLAWMAALMTPRSLAAAAKRRAELGLTDQDLVRAQDALVAALSGGGAMTRAQVLALWEEAGQGTTGGRGYHLIVRLAEGGVICQGPTADGEPQFVLLEEWVPEPRHLDREEALAEIALRYFRSHGPATIQDLARWTNLTMADARAGLAAVTDQLTTLESDGRTHYVDPAVPDRLTEHRAQARRTLALPGFDEAVLGYADRTCLVAPEHAQRLVPGNNGVFRNTIVHDGAAVGLWKWTGRGKKREVEVEWLAEVGARVRGRVPGLVKAIGP</sequence>
<dbReference type="RefSeq" id="WP_208054914.1">
    <property type="nucleotide sequence ID" value="NZ_JAGEMK010000002.1"/>
</dbReference>
<evidence type="ECO:0000313" key="1">
    <source>
        <dbReference type="EMBL" id="MBO1751241.1"/>
    </source>
</evidence>
<evidence type="ECO:0000313" key="2">
    <source>
        <dbReference type="Proteomes" id="UP000664209"/>
    </source>
</evidence>
<protein>
    <submittedName>
        <fullName evidence="1">AlkZ family DNA glycosylase</fullName>
    </submittedName>
</protein>
<keyword evidence="2" id="KW-1185">Reference proteome</keyword>
<dbReference type="PANTHER" id="PTHR38479:SF2">
    <property type="entry name" value="WINGED HELIX DNA-BINDING DOMAIN-CONTAINING PROTEIN"/>
    <property type="match status" value="1"/>
</dbReference>
<organism evidence="1 2">
    <name type="scientific">Actinotalea soli</name>
    <dbReference type="NCBI Taxonomy" id="2819234"/>
    <lineage>
        <taxon>Bacteria</taxon>
        <taxon>Bacillati</taxon>
        <taxon>Actinomycetota</taxon>
        <taxon>Actinomycetes</taxon>
        <taxon>Micrococcales</taxon>
        <taxon>Cellulomonadaceae</taxon>
        <taxon>Actinotalea</taxon>
    </lineage>
</organism>
<dbReference type="Pfam" id="PF06224">
    <property type="entry name" value="AlkZ-like"/>
    <property type="match status" value="1"/>
</dbReference>
<accession>A0A939RVL3</accession>
<gene>
    <name evidence="1" type="ORF">J4G33_05440</name>
</gene>
<reference evidence="1" key="1">
    <citation type="submission" date="2021-03" db="EMBL/GenBank/DDBJ databases">
        <title>Actinotalea soli sp. nov., isolated from soil.</title>
        <authorList>
            <person name="Ping W."/>
            <person name="Zhang J."/>
        </authorList>
    </citation>
    <scope>NUCLEOTIDE SEQUENCE</scope>
    <source>
        <strain evidence="1">BY-33</strain>
    </source>
</reference>
<comment type="caution">
    <text evidence="1">The sequence shown here is derived from an EMBL/GenBank/DDBJ whole genome shotgun (WGS) entry which is preliminary data.</text>
</comment>
<dbReference type="PANTHER" id="PTHR38479">
    <property type="entry name" value="LMO0824 PROTEIN"/>
    <property type="match status" value="1"/>
</dbReference>
<dbReference type="EMBL" id="JAGEMK010000002">
    <property type="protein sequence ID" value="MBO1751241.1"/>
    <property type="molecule type" value="Genomic_DNA"/>
</dbReference>
<dbReference type="Proteomes" id="UP000664209">
    <property type="component" value="Unassembled WGS sequence"/>
</dbReference>
<proteinExistence type="predicted"/>